<dbReference type="Gene3D" id="2.40.10.10">
    <property type="entry name" value="Trypsin-like serine proteases"/>
    <property type="match status" value="2"/>
</dbReference>
<evidence type="ECO:0000256" key="3">
    <source>
        <dbReference type="ARBA" id="ARBA00022801"/>
    </source>
</evidence>
<reference evidence="5 6" key="1">
    <citation type="submission" date="2016-10" db="EMBL/GenBank/DDBJ databases">
        <authorList>
            <person name="Cai Z."/>
        </authorList>
    </citation>
    <scope>NUCLEOTIDE SEQUENCE [LARGE SCALE GENOMIC DNA]</scope>
</reference>
<dbReference type="InterPro" id="IPR051201">
    <property type="entry name" value="Chloro_Bact_Ser_Proteases"/>
</dbReference>
<feature type="compositionally biased region" description="Low complexity" evidence="4">
    <location>
        <begin position="28"/>
        <end position="52"/>
    </location>
</feature>
<protein>
    <recommendedName>
        <fullName evidence="7">PDZ domain-containing protein</fullName>
    </recommendedName>
</protein>
<dbReference type="Pfam" id="PF13365">
    <property type="entry name" value="Trypsin_2"/>
    <property type="match status" value="1"/>
</dbReference>
<dbReference type="InterPro" id="IPR009003">
    <property type="entry name" value="Peptidase_S1_PA"/>
</dbReference>
<dbReference type="PRINTS" id="PR00834">
    <property type="entry name" value="PROTEASES2C"/>
</dbReference>
<dbReference type="EMBL" id="FNXT01000890">
    <property type="protein sequence ID" value="SZX68928.1"/>
    <property type="molecule type" value="Genomic_DNA"/>
</dbReference>
<gene>
    <name evidence="5" type="ORF">BQ4739_LOCUS9239</name>
</gene>
<feature type="region of interest" description="Disordered" evidence="4">
    <location>
        <begin position="24"/>
        <end position="56"/>
    </location>
</feature>
<dbReference type="STRING" id="3088.A0A383VTV3"/>
<dbReference type="PANTHER" id="PTHR43343:SF6">
    <property type="entry name" value="PROTEASE DO-LIKE 5, CHLOROPLASTIC ISOFORM X1"/>
    <property type="match status" value="1"/>
</dbReference>
<dbReference type="InterPro" id="IPR006311">
    <property type="entry name" value="TAT_signal"/>
</dbReference>
<dbReference type="GO" id="GO:0006508">
    <property type="term" value="P:proteolysis"/>
    <property type="evidence" value="ECO:0007669"/>
    <property type="project" value="UniProtKB-KW"/>
</dbReference>
<evidence type="ECO:0000256" key="1">
    <source>
        <dbReference type="ARBA" id="ARBA00010541"/>
    </source>
</evidence>
<evidence type="ECO:0000256" key="4">
    <source>
        <dbReference type="SAM" id="MobiDB-lite"/>
    </source>
</evidence>
<keyword evidence="6" id="KW-1185">Reference proteome</keyword>
<sequence length="321" mass="34091">MQPTRSLGSKEATRQIHRTRLRVQAHLQPEQVQQQQQQYRHQQQQQQQQQQQKAALPQSSRRGLLAAAGAAVAAPVALQLLQPPAASAYIVDETVAQSVFALAARSVVSINDYKQQGGAEIFEGVGTGFVWDKYGHVVTNYHVVSKYVLDKSGQQVVKVVLDDGSGGSQPYVARVVGTDAMHDLAVLQVDAPKDQLVPIRMGTSGDLKVGQAVYAVGNPYGLDKTLTAGVVSGLNRTIPAPTGTRIYGVIQSDASVNQGNSGGPMLDSFARLVGVNTASFTRANTGRGSGVNFALPADLVREIVPNLIVYGTAAGKGVRRG</sequence>
<dbReference type="SUPFAM" id="SSF50494">
    <property type="entry name" value="Trypsin-like serine proteases"/>
    <property type="match status" value="1"/>
</dbReference>
<dbReference type="AlphaFoldDB" id="A0A383VTV3"/>
<dbReference type="InterPro" id="IPR043504">
    <property type="entry name" value="Peptidase_S1_PA_chymotrypsin"/>
</dbReference>
<organism evidence="5 6">
    <name type="scientific">Tetradesmus obliquus</name>
    <name type="common">Green alga</name>
    <name type="synonym">Acutodesmus obliquus</name>
    <dbReference type="NCBI Taxonomy" id="3088"/>
    <lineage>
        <taxon>Eukaryota</taxon>
        <taxon>Viridiplantae</taxon>
        <taxon>Chlorophyta</taxon>
        <taxon>core chlorophytes</taxon>
        <taxon>Chlorophyceae</taxon>
        <taxon>CS clade</taxon>
        <taxon>Sphaeropleales</taxon>
        <taxon>Scenedesmaceae</taxon>
        <taxon>Tetradesmus</taxon>
    </lineage>
</organism>
<dbReference type="PANTHER" id="PTHR43343">
    <property type="entry name" value="PEPTIDASE S12"/>
    <property type="match status" value="1"/>
</dbReference>
<dbReference type="GO" id="GO:0004252">
    <property type="term" value="F:serine-type endopeptidase activity"/>
    <property type="evidence" value="ECO:0007669"/>
    <property type="project" value="InterPro"/>
</dbReference>
<evidence type="ECO:0000313" key="6">
    <source>
        <dbReference type="Proteomes" id="UP000256970"/>
    </source>
</evidence>
<name>A0A383VTV3_TETOB</name>
<evidence type="ECO:0000256" key="2">
    <source>
        <dbReference type="ARBA" id="ARBA00022670"/>
    </source>
</evidence>
<evidence type="ECO:0008006" key="7">
    <source>
        <dbReference type="Google" id="ProtNLM"/>
    </source>
</evidence>
<keyword evidence="3" id="KW-0378">Hydrolase</keyword>
<evidence type="ECO:0000313" key="5">
    <source>
        <dbReference type="EMBL" id="SZX68928.1"/>
    </source>
</evidence>
<proteinExistence type="inferred from homology"/>
<accession>A0A383VTV3</accession>
<dbReference type="InterPro" id="IPR001940">
    <property type="entry name" value="Peptidase_S1C"/>
</dbReference>
<keyword evidence="2" id="KW-0645">Protease</keyword>
<comment type="similarity">
    <text evidence="1">Belongs to the peptidase S1C family.</text>
</comment>
<dbReference type="PROSITE" id="PS51318">
    <property type="entry name" value="TAT"/>
    <property type="match status" value="1"/>
</dbReference>
<dbReference type="Proteomes" id="UP000256970">
    <property type="component" value="Unassembled WGS sequence"/>
</dbReference>